<evidence type="ECO:0000313" key="1">
    <source>
        <dbReference type="EMBL" id="USW00723.1"/>
    </source>
</evidence>
<sequence>MNRYMPLTGHDSATPSLHTDTLVPQDFDLLCAIALCDGCDLLDVISRRLQA</sequence>
<evidence type="ECO:0000313" key="2">
    <source>
        <dbReference type="Proteomes" id="UP001056907"/>
    </source>
</evidence>
<dbReference type="KEGG" id="ppeg:KUA23_27605"/>
<dbReference type="EMBL" id="CP078013">
    <property type="protein sequence ID" value="USW00723.1"/>
    <property type="molecule type" value="Genomic_DNA"/>
</dbReference>
<organism evidence="1 2">
    <name type="scientific">Pseudomonas pergaminensis</name>
    <dbReference type="NCBI Taxonomy" id="2853159"/>
    <lineage>
        <taxon>Bacteria</taxon>
        <taxon>Pseudomonadati</taxon>
        <taxon>Pseudomonadota</taxon>
        <taxon>Gammaproteobacteria</taxon>
        <taxon>Pseudomonadales</taxon>
        <taxon>Pseudomonadaceae</taxon>
        <taxon>Pseudomonas</taxon>
    </lineage>
</organism>
<dbReference type="AlphaFoldDB" id="A0ABD7THD6"/>
<dbReference type="RefSeq" id="WP_177409486.1">
    <property type="nucleotide sequence ID" value="NZ_CP078013.2"/>
</dbReference>
<proteinExistence type="predicted"/>
<protein>
    <submittedName>
        <fullName evidence="1">Uncharacterized protein</fullName>
    </submittedName>
</protein>
<name>A0ABD7THD6_9PSED</name>
<accession>A0ABD7THD6</accession>
<dbReference type="Proteomes" id="UP001056907">
    <property type="component" value="Chromosome"/>
</dbReference>
<reference evidence="1" key="2">
    <citation type="submission" date="2024-04" db="EMBL/GenBank/DDBJ databases">
        <authorList>
            <person name="Diaz M."/>
            <person name="Bach T."/>
            <person name="Gonzalez Anta G."/>
            <person name="Agaras B."/>
            <person name="Wibberg D."/>
            <person name="Noguera F."/>
            <person name="Canciani W."/>
            <person name="Ybarra T."/>
            <person name="Nunez M.L."/>
            <person name="Valverde C."/>
        </authorList>
    </citation>
    <scope>NUCLEOTIDE SEQUENCE</scope>
    <source>
        <strain evidence="1">1008</strain>
    </source>
</reference>
<reference evidence="1" key="1">
    <citation type="journal article" date="2022" name="Front. Plant Sci.">
        <title>Agronomic efficiency and genome mining analysis of the wheat-biostimulant rhizospheric bacterium Pseudomonas pergaminensis sp. nov. strain 1008T.</title>
        <authorList>
            <person name="Diaz M."/>
            <person name="Bach T."/>
            <person name="Gonzalez Anta G."/>
            <person name="Agaras B."/>
            <person name="Wibberg D."/>
            <person name="Noguera F."/>
            <person name="Canciani W."/>
            <person name="Valverde C."/>
        </authorList>
    </citation>
    <scope>NUCLEOTIDE SEQUENCE</scope>
    <source>
        <strain evidence="1">1008</strain>
    </source>
</reference>
<gene>
    <name evidence="1" type="ORF">KUA23_27605</name>
</gene>